<sequence>MNRDDYDHSRSARKSDYYIQDTPPKEARVLVEQHHYAKGGSNTGCYFHGLYRVADNKLVGVAWWLPPTKAACKAVNSDWKRVVGLSRLVIAPGEPRNAATILLGCSMRLIKRDARFVSLVTYADESQGHKGKIYVATNWQYAGMTRPRRRWIEPATGRQIAPKATVNRTKSEMLALGYEQTPAYPKHKFVFNLL</sequence>
<organism evidence="1 2">
    <name type="scientific">Hymenobacter glacieicola</name>
    <dbReference type="NCBI Taxonomy" id="1562124"/>
    <lineage>
        <taxon>Bacteria</taxon>
        <taxon>Pseudomonadati</taxon>
        <taxon>Bacteroidota</taxon>
        <taxon>Cytophagia</taxon>
        <taxon>Cytophagales</taxon>
        <taxon>Hymenobacteraceae</taxon>
        <taxon>Hymenobacter</taxon>
    </lineage>
</organism>
<reference evidence="2" key="1">
    <citation type="journal article" date="2019" name="Int. J. Syst. Evol. Microbiol.">
        <title>The Global Catalogue of Microorganisms (GCM) 10K type strain sequencing project: providing services to taxonomists for standard genome sequencing and annotation.</title>
        <authorList>
            <consortium name="The Broad Institute Genomics Platform"/>
            <consortium name="The Broad Institute Genome Sequencing Center for Infectious Disease"/>
            <person name="Wu L."/>
            <person name="Ma J."/>
        </authorList>
    </citation>
    <scope>NUCLEOTIDE SEQUENCE [LARGE SCALE GENOMIC DNA]</scope>
    <source>
        <strain evidence="2">CGMCC 1.12990</strain>
    </source>
</reference>
<name>A0ABQ1X5S0_9BACT</name>
<protein>
    <submittedName>
        <fullName evidence="1">Uncharacterized protein</fullName>
    </submittedName>
</protein>
<evidence type="ECO:0000313" key="2">
    <source>
        <dbReference type="Proteomes" id="UP000601361"/>
    </source>
</evidence>
<dbReference type="Pfam" id="PF25680">
    <property type="entry name" value="Mom"/>
    <property type="match status" value="1"/>
</dbReference>
<comment type="caution">
    <text evidence="1">The sequence shown here is derived from an EMBL/GenBank/DDBJ whole genome shotgun (WGS) entry which is preliminary data.</text>
</comment>
<dbReference type="EMBL" id="BMGS01000016">
    <property type="protein sequence ID" value="GGG61244.1"/>
    <property type="molecule type" value="Genomic_DNA"/>
</dbReference>
<evidence type="ECO:0000313" key="1">
    <source>
        <dbReference type="EMBL" id="GGG61244.1"/>
    </source>
</evidence>
<accession>A0ABQ1X5S0</accession>
<dbReference type="RefSeq" id="WP_188559784.1">
    <property type="nucleotide sequence ID" value="NZ_BMGS01000016.1"/>
</dbReference>
<dbReference type="InterPro" id="IPR057895">
    <property type="entry name" value="Mom"/>
</dbReference>
<gene>
    <name evidence="1" type="ORF">GCM10011378_41570</name>
</gene>
<dbReference type="Proteomes" id="UP000601361">
    <property type="component" value="Unassembled WGS sequence"/>
</dbReference>
<proteinExistence type="predicted"/>
<keyword evidence="2" id="KW-1185">Reference proteome</keyword>